<organism evidence="1 2">
    <name type="scientific">Glycomyces buryatensis</name>
    <dbReference type="NCBI Taxonomy" id="2570927"/>
    <lineage>
        <taxon>Bacteria</taxon>
        <taxon>Bacillati</taxon>
        <taxon>Actinomycetota</taxon>
        <taxon>Actinomycetes</taxon>
        <taxon>Glycomycetales</taxon>
        <taxon>Glycomycetaceae</taxon>
        <taxon>Glycomyces</taxon>
    </lineage>
</organism>
<sequence length="360" mass="38222">MVDVAADLRTGLVRALGPLDRATMRHSIADAAALAQLREEATVRLARHASEADQSRLLGVRAVILRVLGDFDGAEIDAAAAVKYAEAIGADLLLAPARARLAQVKRVQRHFEEADGLFALAEAGELPRTLTGAARAYAALSCLAQGRVTEALIHLQRASEYNPHNFVMQIVETGLDLAEERAAKGGFGPPPRGWAERAGHPAPDLFKDQPSGRYGYLGPEGRPVVKAAFTQAGDFRGGVAAVRQSDWGAIDKHGTVVVPMLYDSLETPTVDGRNVLGFVGGVAVAGQRGRYGVVHKSGRIVIPPRYQHIAVHPAGFLVSMDGYSWGTAGLDGAEIRPPRMDRAEAARTLDAAVSIDDGPL</sequence>
<dbReference type="InterPro" id="IPR032774">
    <property type="entry name" value="WG_beta_rep"/>
</dbReference>
<gene>
    <name evidence="1" type="ORF">FAB82_05365</name>
</gene>
<dbReference type="OrthoDB" id="4965972at2"/>
<dbReference type="EMBL" id="STGY01000021">
    <property type="protein sequence ID" value="THV42600.1"/>
    <property type="molecule type" value="Genomic_DNA"/>
</dbReference>
<keyword evidence="2" id="KW-1185">Reference proteome</keyword>
<dbReference type="AlphaFoldDB" id="A0A4S8QE41"/>
<protein>
    <submittedName>
        <fullName evidence="1">WG repeat-containing protein</fullName>
    </submittedName>
</protein>
<name>A0A4S8QE41_9ACTN</name>
<dbReference type="PANTHER" id="PTHR37841:SF1">
    <property type="entry name" value="DUF3298 DOMAIN-CONTAINING PROTEIN"/>
    <property type="match status" value="1"/>
</dbReference>
<dbReference type="Pfam" id="PF14903">
    <property type="entry name" value="WG_beta_rep"/>
    <property type="match status" value="3"/>
</dbReference>
<accession>A0A4S8QE41</accession>
<dbReference type="Proteomes" id="UP000308760">
    <property type="component" value="Unassembled WGS sequence"/>
</dbReference>
<comment type="caution">
    <text evidence="1">The sequence shown here is derived from an EMBL/GenBank/DDBJ whole genome shotgun (WGS) entry which is preliminary data.</text>
</comment>
<reference evidence="1 2" key="2">
    <citation type="submission" date="2019-05" db="EMBL/GenBank/DDBJ databases">
        <title>Glycomyces buryatensis sp. nov.</title>
        <authorList>
            <person name="Nikitina E."/>
        </authorList>
    </citation>
    <scope>NUCLEOTIDE SEQUENCE [LARGE SCALE GENOMIC DNA]</scope>
    <source>
        <strain evidence="1 2">18</strain>
    </source>
</reference>
<evidence type="ECO:0000313" key="2">
    <source>
        <dbReference type="Proteomes" id="UP000308760"/>
    </source>
</evidence>
<dbReference type="PANTHER" id="PTHR37841">
    <property type="entry name" value="GLR2918 PROTEIN"/>
    <property type="match status" value="1"/>
</dbReference>
<dbReference type="Gene3D" id="1.25.40.10">
    <property type="entry name" value="Tetratricopeptide repeat domain"/>
    <property type="match status" value="1"/>
</dbReference>
<dbReference type="InterPro" id="IPR011990">
    <property type="entry name" value="TPR-like_helical_dom_sf"/>
</dbReference>
<reference evidence="2" key="1">
    <citation type="submission" date="2019-04" db="EMBL/GenBank/DDBJ databases">
        <title>Nocardioides xinjiangensis sp. nov.</title>
        <authorList>
            <person name="Liu S."/>
        </authorList>
    </citation>
    <scope>NUCLEOTIDE SEQUENCE [LARGE SCALE GENOMIC DNA]</scope>
    <source>
        <strain evidence="2">18</strain>
    </source>
</reference>
<dbReference type="SUPFAM" id="SSF48452">
    <property type="entry name" value="TPR-like"/>
    <property type="match status" value="1"/>
</dbReference>
<proteinExistence type="predicted"/>
<evidence type="ECO:0000313" key="1">
    <source>
        <dbReference type="EMBL" id="THV42600.1"/>
    </source>
</evidence>
<dbReference type="RefSeq" id="WP_136533512.1">
    <property type="nucleotide sequence ID" value="NZ_STGY01000021.1"/>
</dbReference>